<proteinExistence type="predicted"/>
<keyword evidence="1" id="KW-0472">Membrane</keyword>
<dbReference type="AlphaFoldDB" id="A0A1Y5TG65"/>
<dbReference type="EMBL" id="FWFQ01000034">
    <property type="protein sequence ID" value="SLN63476.1"/>
    <property type="molecule type" value="Genomic_DNA"/>
</dbReference>
<dbReference type="RefSeq" id="WP_085869839.1">
    <property type="nucleotide sequence ID" value="NZ_FWFQ01000034.1"/>
</dbReference>
<gene>
    <name evidence="2" type="ORF">PSA7680_03350</name>
</gene>
<name>A0A1Y5TG65_9RHOB</name>
<feature type="transmembrane region" description="Helical" evidence="1">
    <location>
        <begin position="106"/>
        <end position="124"/>
    </location>
</feature>
<evidence type="ECO:0000313" key="3">
    <source>
        <dbReference type="Proteomes" id="UP000193409"/>
    </source>
</evidence>
<keyword evidence="1" id="KW-0812">Transmembrane</keyword>
<evidence type="ECO:0000256" key="1">
    <source>
        <dbReference type="SAM" id="Phobius"/>
    </source>
</evidence>
<reference evidence="2 3" key="1">
    <citation type="submission" date="2017-03" db="EMBL/GenBank/DDBJ databases">
        <authorList>
            <person name="Afonso C.L."/>
            <person name="Miller P.J."/>
            <person name="Scott M.A."/>
            <person name="Spackman E."/>
            <person name="Goraichik I."/>
            <person name="Dimitrov K.M."/>
            <person name="Suarez D.L."/>
            <person name="Swayne D.E."/>
        </authorList>
    </citation>
    <scope>NUCLEOTIDE SEQUENCE [LARGE SCALE GENOMIC DNA]</scope>
    <source>
        <strain evidence="2 3">CECT 7680</strain>
    </source>
</reference>
<keyword evidence="1" id="KW-1133">Transmembrane helix</keyword>
<dbReference type="OrthoDB" id="7822309at2"/>
<accession>A0A1Y5TG65</accession>
<evidence type="ECO:0000313" key="2">
    <source>
        <dbReference type="EMBL" id="SLN63476.1"/>
    </source>
</evidence>
<organism evidence="2 3">
    <name type="scientific">Pseudoruegeria aquimaris</name>
    <dbReference type="NCBI Taxonomy" id="393663"/>
    <lineage>
        <taxon>Bacteria</taxon>
        <taxon>Pseudomonadati</taxon>
        <taxon>Pseudomonadota</taxon>
        <taxon>Alphaproteobacteria</taxon>
        <taxon>Rhodobacterales</taxon>
        <taxon>Roseobacteraceae</taxon>
        <taxon>Pseudoruegeria</taxon>
    </lineage>
</organism>
<protein>
    <submittedName>
        <fullName evidence="2">Uncharacterized protein</fullName>
    </submittedName>
</protein>
<keyword evidence="3" id="KW-1185">Reference proteome</keyword>
<sequence>MTALTKYQRLETTGIWKPGEDAQRRDVIVSFGNATLVLSNSAEQPLTHWSLAAVERLNPGEHPALFAPDPDGSETLEIEDSDMIEAIGQVRRAIARSRPRPGRLRTVAIAGVSLSILLLSLFWLPGALTRYAASIVPEAKREDVGEQLLERLVRLSGAPCDATYGVKALNRLREKVLGPDDKLVVLPGGVRGTAHLPGGFIVMNRAIVEDPEDPAVTAGYLLAEVERRAGKDPMEALLDTAGLRATLHLMTTGDIAPEVLDAYAEGLLTAPVAEVPAEALLARFEARQIPSTPYAYDVDLSGETTLPLIEADPMRGAAVRPVLKDGQWISLQAICGE</sequence>
<dbReference type="Proteomes" id="UP000193409">
    <property type="component" value="Unassembled WGS sequence"/>
</dbReference>